<keyword evidence="3" id="KW-0808">Transferase</keyword>
<dbReference type="FunFam" id="3.40.50.150:FF:000217">
    <property type="entry name" value="Methyltransferase protein 13"/>
    <property type="match status" value="1"/>
</dbReference>
<dbReference type="CDD" id="cd02440">
    <property type="entry name" value="AdoMet_MTases"/>
    <property type="match status" value="1"/>
</dbReference>
<dbReference type="InterPro" id="IPR051419">
    <property type="entry name" value="Lys/N-term_MeTrsfase_sf"/>
</dbReference>
<evidence type="ECO:0000256" key="1">
    <source>
        <dbReference type="ARBA" id="ARBA00008361"/>
    </source>
</evidence>
<sequence length="240" mass="27735">MGKYGDPEYWDKRYGDQEGKTFDWYETWSDLEELLGKYMTKTAKILVIGCGNAEFSEEMYDAGYTNVVNIDTCSIVIEQMKIRTQDRPHMQWEVMDCTDLKFEDGSFDICIDKGMIDTLFCGSMPFLNAAKLTNEIQRVLKPSGIYFVVSYGIPEKRLFHFKRDHLDFSISTFIIKPETPESEKEKSNKIHYIYICTKGDDAETAQENWPMVREQLEEEDSKDCSDSETAAPSPREDSSS</sequence>
<comment type="caution">
    <text evidence="6">The sequence shown here is derived from an EMBL/GenBank/DDBJ whole genome shotgun (WGS) entry which is preliminary data.</text>
</comment>
<reference evidence="6" key="1">
    <citation type="submission" date="2023-07" db="EMBL/GenBank/DDBJ databases">
        <authorList>
            <consortium name="AG Swart"/>
            <person name="Singh M."/>
            <person name="Singh A."/>
            <person name="Seah K."/>
            <person name="Emmerich C."/>
        </authorList>
    </citation>
    <scope>NUCLEOTIDE SEQUENCE</scope>
    <source>
        <strain evidence="6">DP1</strain>
    </source>
</reference>
<evidence type="ECO:0000256" key="3">
    <source>
        <dbReference type="ARBA" id="ARBA00022679"/>
    </source>
</evidence>
<dbReference type="AlphaFoldDB" id="A0AAD1XU97"/>
<keyword evidence="2" id="KW-0489">Methyltransferase</keyword>
<evidence type="ECO:0000256" key="2">
    <source>
        <dbReference type="ARBA" id="ARBA00022603"/>
    </source>
</evidence>
<feature type="region of interest" description="Disordered" evidence="4">
    <location>
        <begin position="214"/>
        <end position="240"/>
    </location>
</feature>
<dbReference type="InterPro" id="IPR029063">
    <property type="entry name" value="SAM-dependent_MTases_sf"/>
</dbReference>
<keyword evidence="7" id="KW-1185">Reference proteome</keyword>
<accession>A0AAD1XU97</accession>
<dbReference type="Gene3D" id="3.40.50.150">
    <property type="entry name" value="Vaccinia Virus protein VP39"/>
    <property type="match status" value="1"/>
</dbReference>
<dbReference type="GO" id="GO:0008757">
    <property type="term" value="F:S-adenosylmethionine-dependent methyltransferase activity"/>
    <property type="evidence" value="ECO:0007669"/>
    <property type="project" value="InterPro"/>
</dbReference>
<dbReference type="PANTHER" id="PTHR12176:SF79">
    <property type="entry name" value="METHYLTRANSFERASE TYPE 11 DOMAIN-CONTAINING PROTEIN"/>
    <property type="match status" value="1"/>
</dbReference>
<organism evidence="6 7">
    <name type="scientific">Euplotes crassus</name>
    <dbReference type="NCBI Taxonomy" id="5936"/>
    <lineage>
        <taxon>Eukaryota</taxon>
        <taxon>Sar</taxon>
        <taxon>Alveolata</taxon>
        <taxon>Ciliophora</taxon>
        <taxon>Intramacronucleata</taxon>
        <taxon>Spirotrichea</taxon>
        <taxon>Hypotrichia</taxon>
        <taxon>Euplotida</taxon>
        <taxon>Euplotidae</taxon>
        <taxon>Moneuplotes</taxon>
    </lineage>
</organism>
<proteinExistence type="inferred from homology"/>
<evidence type="ECO:0000313" key="7">
    <source>
        <dbReference type="Proteomes" id="UP001295684"/>
    </source>
</evidence>
<protein>
    <recommendedName>
        <fullName evidence="5">Methyltransferase type 11 domain-containing protein</fullName>
    </recommendedName>
</protein>
<feature type="domain" description="Methyltransferase type 11" evidence="5">
    <location>
        <begin position="47"/>
        <end position="147"/>
    </location>
</feature>
<comment type="similarity">
    <text evidence="1">Belongs to the methyltransferase superfamily.</text>
</comment>
<dbReference type="Pfam" id="PF08241">
    <property type="entry name" value="Methyltransf_11"/>
    <property type="match status" value="1"/>
</dbReference>
<dbReference type="InterPro" id="IPR013216">
    <property type="entry name" value="Methyltransf_11"/>
</dbReference>
<name>A0AAD1XU97_EUPCR</name>
<evidence type="ECO:0000256" key="4">
    <source>
        <dbReference type="SAM" id="MobiDB-lite"/>
    </source>
</evidence>
<gene>
    <name evidence="6" type="ORF">ECRASSUSDP1_LOCUS20460</name>
</gene>
<dbReference type="Proteomes" id="UP001295684">
    <property type="component" value="Unassembled WGS sequence"/>
</dbReference>
<dbReference type="GO" id="GO:0032259">
    <property type="term" value="P:methylation"/>
    <property type="evidence" value="ECO:0007669"/>
    <property type="project" value="UniProtKB-KW"/>
</dbReference>
<evidence type="ECO:0000259" key="5">
    <source>
        <dbReference type="Pfam" id="PF08241"/>
    </source>
</evidence>
<dbReference type="SUPFAM" id="SSF53335">
    <property type="entry name" value="S-adenosyl-L-methionine-dependent methyltransferases"/>
    <property type="match status" value="1"/>
</dbReference>
<evidence type="ECO:0000313" key="6">
    <source>
        <dbReference type="EMBL" id="CAI2379053.1"/>
    </source>
</evidence>
<dbReference type="EMBL" id="CAMPGE010020862">
    <property type="protein sequence ID" value="CAI2379053.1"/>
    <property type="molecule type" value="Genomic_DNA"/>
</dbReference>
<dbReference type="PANTHER" id="PTHR12176">
    <property type="entry name" value="SAM-DEPENDENT METHYLTRANSFERASE SUPERFAMILY PROTEIN"/>
    <property type="match status" value="1"/>
</dbReference>